<comment type="subcellular location">
    <subcellularLocation>
        <location evidence="1 12">Mitochondrion membrane</location>
        <topology evidence="1 12">Single-pass membrane protein</topology>
    </subcellularLocation>
</comment>
<dbReference type="InterPro" id="IPR001421">
    <property type="entry name" value="ATP8_metazoa"/>
</dbReference>
<evidence type="ECO:0000256" key="6">
    <source>
        <dbReference type="ARBA" id="ARBA00022692"/>
    </source>
</evidence>
<dbReference type="GO" id="GO:0045259">
    <property type="term" value="C:proton-transporting ATP synthase complex"/>
    <property type="evidence" value="ECO:0007669"/>
    <property type="project" value="UniProtKB-KW"/>
</dbReference>
<evidence type="ECO:0000256" key="10">
    <source>
        <dbReference type="ARBA" id="ARBA00023128"/>
    </source>
</evidence>
<protein>
    <recommendedName>
        <fullName evidence="12">ATP synthase complex subunit 8</fullName>
    </recommendedName>
</protein>
<accession>U3KZY1</accession>
<evidence type="ECO:0000256" key="11">
    <source>
        <dbReference type="ARBA" id="ARBA00023136"/>
    </source>
</evidence>
<keyword evidence="8 13" id="KW-1133">Transmembrane helix</keyword>
<dbReference type="GO" id="GO:0015986">
    <property type="term" value="P:proton motive force-driven ATP synthesis"/>
    <property type="evidence" value="ECO:0007669"/>
    <property type="project" value="InterPro"/>
</dbReference>
<geneLocation type="mitochondrion" evidence="14"/>
<keyword evidence="4 12" id="KW-0813">Transport</keyword>
<sequence>MPQMAPINWMSMSIFFIVALAIFSNMNYFIFKYQPSKTHALQKKATPNNWSW</sequence>
<gene>
    <name evidence="14" type="primary">ATP8</name>
</gene>
<dbReference type="Pfam" id="PF00895">
    <property type="entry name" value="ATP-synt_8"/>
    <property type="match status" value="1"/>
</dbReference>
<dbReference type="GO" id="GO:0031966">
    <property type="term" value="C:mitochondrial membrane"/>
    <property type="evidence" value="ECO:0007669"/>
    <property type="project" value="UniProtKB-SubCell"/>
</dbReference>
<comment type="similarity">
    <text evidence="2 12">Belongs to the ATPase protein 8 family.</text>
</comment>
<feature type="transmembrane region" description="Helical" evidence="13">
    <location>
        <begin position="12"/>
        <end position="31"/>
    </location>
</feature>
<evidence type="ECO:0000256" key="5">
    <source>
        <dbReference type="ARBA" id="ARBA00022547"/>
    </source>
</evidence>
<name>U3KZY1_9CUCU</name>
<keyword evidence="7 12" id="KW-0375">Hydrogen ion transport</keyword>
<evidence type="ECO:0000256" key="1">
    <source>
        <dbReference type="ARBA" id="ARBA00004304"/>
    </source>
</evidence>
<evidence type="ECO:0000256" key="12">
    <source>
        <dbReference type="RuleBase" id="RU003661"/>
    </source>
</evidence>
<keyword evidence="10 12" id="KW-0496">Mitochondrion</keyword>
<dbReference type="EMBL" id="JX220990">
    <property type="protein sequence ID" value="AFU50178.1"/>
    <property type="molecule type" value="Genomic_DNA"/>
</dbReference>
<evidence type="ECO:0000256" key="8">
    <source>
        <dbReference type="ARBA" id="ARBA00022989"/>
    </source>
</evidence>
<keyword evidence="6 12" id="KW-0812">Transmembrane</keyword>
<organism evidence="14">
    <name type="scientific">Exema canadensis</name>
    <dbReference type="NCBI Taxonomy" id="294585"/>
    <lineage>
        <taxon>Eukaryota</taxon>
        <taxon>Metazoa</taxon>
        <taxon>Ecdysozoa</taxon>
        <taxon>Arthropoda</taxon>
        <taxon>Hexapoda</taxon>
        <taxon>Insecta</taxon>
        <taxon>Pterygota</taxon>
        <taxon>Neoptera</taxon>
        <taxon>Endopterygota</taxon>
        <taxon>Coleoptera</taxon>
        <taxon>Polyphaga</taxon>
        <taxon>Cucujiformia</taxon>
        <taxon>Chrysomeloidea</taxon>
        <taxon>Chrysomelidae</taxon>
        <taxon>Chlamisinae</taxon>
        <taxon>Exema</taxon>
    </lineage>
</organism>
<evidence type="ECO:0000256" key="2">
    <source>
        <dbReference type="ARBA" id="ARBA00008892"/>
    </source>
</evidence>
<keyword evidence="5 12" id="KW-0138">CF(0)</keyword>
<proteinExistence type="inferred from homology"/>
<evidence type="ECO:0000256" key="9">
    <source>
        <dbReference type="ARBA" id="ARBA00023065"/>
    </source>
</evidence>
<keyword evidence="9 12" id="KW-0406">Ion transport</keyword>
<dbReference type="GO" id="GO:0015078">
    <property type="term" value="F:proton transmembrane transporter activity"/>
    <property type="evidence" value="ECO:0007669"/>
    <property type="project" value="InterPro"/>
</dbReference>
<evidence type="ECO:0000256" key="4">
    <source>
        <dbReference type="ARBA" id="ARBA00022448"/>
    </source>
</evidence>
<evidence type="ECO:0000256" key="3">
    <source>
        <dbReference type="ARBA" id="ARBA00011291"/>
    </source>
</evidence>
<evidence type="ECO:0000313" key="14">
    <source>
        <dbReference type="EMBL" id="AFU50178.1"/>
    </source>
</evidence>
<comment type="subunit">
    <text evidence="3">F-type ATPases have 2 components, CF(1) - the catalytic core - and CF(0) - the membrane proton channel.</text>
</comment>
<evidence type="ECO:0000256" key="13">
    <source>
        <dbReference type="SAM" id="Phobius"/>
    </source>
</evidence>
<evidence type="ECO:0000256" key="7">
    <source>
        <dbReference type="ARBA" id="ARBA00022781"/>
    </source>
</evidence>
<dbReference type="AlphaFoldDB" id="U3KZY1"/>
<keyword evidence="11 13" id="KW-0472">Membrane</keyword>
<reference evidence="14" key="1">
    <citation type="submission" date="2012-06" db="EMBL/GenBank/DDBJ databases">
        <title>Mitogenomics of the Coleoptera under dense taxon sampling.</title>
        <authorList>
            <person name="Timmermans M.J.T.N."/>
            <person name="Lim J."/>
            <person name="Dodsworth S."/>
            <person name="Haran J."/>
            <person name="Ahrens D."/>
            <person name="Bocak L."/>
            <person name="London A."/>
            <person name="Culverwell L."/>
            <person name="Vogler A.P."/>
        </authorList>
    </citation>
    <scope>NUCLEOTIDE SEQUENCE</scope>
</reference>